<feature type="transmembrane region" description="Helical" evidence="8">
    <location>
        <begin position="67"/>
        <end position="90"/>
    </location>
</feature>
<evidence type="ECO:0000256" key="6">
    <source>
        <dbReference type="ARBA" id="ARBA00023170"/>
    </source>
</evidence>
<gene>
    <name evidence="10" type="ORF">ElyMa_002054400</name>
</gene>
<dbReference type="EMBL" id="BMAT01004165">
    <property type="protein sequence ID" value="GFR69619.1"/>
    <property type="molecule type" value="Genomic_DNA"/>
</dbReference>
<dbReference type="Proteomes" id="UP000762676">
    <property type="component" value="Unassembled WGS sequence"/>
</dbReference>
<comment type="subcellular location">
    <subcellularLocation>
        <location evidence="1">Membrane</location>
        <topology evidence="1">Multi-pass membrane protein</topology>
    </subcellularLocation>
</comment>
<dbReference type="InterPro" id="IPR017452">
    <property type="entry name" value="GPCR_Rhodpsn_7TM"/>
</dbReference>
<dbReference type="AlphaFoldDB" id="A0AAV4F973"/>
<dbReference type="Pfam" id="PF10320">
    <property type="entry name" value="7TM_GPCR_Srsx"/>
    <property type="match status" value="1"/>
</dbReference>
<evidence type="ECO:0000256" key="3">
    <source>
        <dbReference type="ARBA" id="ARBA00022989"/>
    </source>
</evidence>
<reference evidence="10 11" key="1">
    <citation type="journal article" date="2021" name="Elife">
        <title>Chloroplast acquisition without the gene transfer in kleptoplastic sea slugs, Plakobranchus ocellatus.</title>
        <authorList>
            <person name="Maeda T."/>
            <person name="Takahashi S."/>
            <person name="Yoshida T."/>
            <person name="Shimamura S."/>
            <person name="Takaki Y."/>
            <person name="Nagai Y."/>
            <person name="Toyoda A."/>
            <person name="Suzuki Y."/>
            <person name="Arimoto A."/>
            <person name="Ishii H."/>
            <person name="Satoh N."/>
            <person name="Nishiyama T."/>
            <person name="Hasebe M."/>
            <person name="Maruyama T."/>
            <person name="Minagawa J."/>
            <person name="Obokata J."/>
            <person name="Shigenobu S."/>
        </authorList>
    </citation>
    <scope>NUCLEOTIDE SEQUENCE [LARGE SCALE GENOMIC DNA]</scope>
</reference>
<dbReference type="PANTHER" id="PTHR24243">
    <property type="entry name" value="G-PROTEIN COUPLED RECEPTOR"/>
    <property type="match status" value="1"/>
</dbReference>
<keyword evidence="6 10" id="KW-0675">Receptor</keyword>
<keyword evidence="7" id="KW-0807">Transducer</keyword>
<keyword evidence="3 8" id="KW-1133">Transmembrane helix</keyword>
<evidence type="ECO:0000256" key="7">
    <source>
        <dbReference type="ARBA" id="ARBA00023224"/>
    </source>
</evidence>
<feature type="domain" description="G-protein coupled receptors family 1 profile" evidence="9">
    <location>
        <begin position="1"/>
        <end position="189"/>
    </location>
</feature>
<dbReference type="InterPro" id="IPR019424">
    <property type="entry name" value="7TM_GPCR_Srsx"/>
</dbReference>
<evidence type="ECO:0000313" key="11">
    <source>
        <dbReference type="Proteomes" id="UP000762676"/>
    </source>
</evidence>
<keyword evidence="11" id="KW-1185">Reference proteome</keyword>
<evidence type="ECO:0000256" key="4">
    <source>
        <dbReference type="ARBA" id="ARBA00023040"/>
    </source>
</evidence>
<feature type="transmembrane region" description="Helical" evidence="8">
    <location>
        <begin position="165"/>
        <end position="192"/>
    </location>
</feature>
<feature type="transmembrane region" description="Helical" evidence="8">
    <location>
        <begin position="133"/>
        <end position="153"/>
    </location>
</feature>
<comment type="caution">
    <text evidence="10">The sequence shown here is derived from an EMBL/GenBank/DDBJ whole genome shotgun (WGS) entry which is preliminary data.</text>
</comment>
<dbReference type="SUPFAM" id="SSF81321">
    <property type="entry name" value="Family A G protein-coupled receptor-like"/>
    <property type="match status" value="1"/>
</dbReference>
<organism evidence="10 11">
    <name type="scientific">Elysia marginata</name>
    <dbReference type="NCBI Taxonomy" id="1093978"/>
    <lineage>
        <taxon>Eukaryota</taxon>
        <taxon>Metazoa</taxon>
        <taxon>Spiralia</taxon>
        <taxon>Lophotrochozoa</taxon>
        <taxon>Mollusca</taxon>
        <taxon>Gastropoda</taxon>
        <taxon>Heterobranchia</taxon>
        <taxon>Euthyneura</taxon>
        <taxon>Panpulmonata</taxon>
        <taxon>Sacoglossa</taxon>
        <taxon>Placobranchoidea</taxon>
        <taxon>Plakobranchidae</taxon>
        <taxon>Elysia</taxon>
    </lineage>
</organism>
<accession>A0AAV4F973</accession>
<evidence type="ECO:0000313" key="10">
    <source>
        <dbReference type="EMBL" id="GFR69619.1"/>
    </source>
</evidence>
<dbReference type="PANTHER" id="PTHR24243:SF230">
    <property type="entry name" value="G-PROTEIN COUPLED RECEPTORS FAMILY 1 PROFILE DOMAIN-CONTAINING PROTEIN"/>
    <property type="match status" value="1"/>
</dbReference>
<evidence type="ECO:0000256" key="2">
    <source>
        <dbReference type="ARBA" id="ARBA00022692"/>
    </source>
</evidence>
<name>A0AAV4F973_9GAST</name>
<dbReference type="GO" id="GO:0004930">
    <property type="term" value="F:G protein-coupled receptor activity"/>
    <property type="evidence" value="ECO:0007669"/>
    <property type="project" value="UniProtKB-KW"/>
</dbReference>
<keyword evidence="5 8" id="KW-0472">Membrane</keyword>
<dbReference type="PROSITE" id="PS50262">
    <property type="entry name" value="G_PROTEIN_RECEP_F1_2"/>
    <property type="match status" value="1"/>
</dbReference>
<evidence type="ECO:0000256" key="1">
    <source>
        <dbReference type="ARBA" id="ARBA00004141"/>
    </source>
</evidence>
<proteinExistence type="predicted"/>
<protein>
    <submittedName>
        <fullName evidence="10">Chemosensory receptor A</fullName>
    </submittedName>
</protein>
<dbReference type="GO" id="GO:0005886">
    <property type="term" value="C:plasma membrane"/>
    <property type="evidence" value="ECO:0007669"/>
    <property type="project" value="TreeGrafter"/>
</dbReference>
<evidence type="ECO:0000259" key="9">
    <source>
        <dbReference type="PROSITE" id="PS50262"/>
    </source>
</evidence>
<keyword evidence="2 8" id="KW-0812">Transmembrane</keyword>
<keyword evidence="4" id="KW-0297">G-protein coupled receptor</keyword>
<sequence>MPLKFKLVFTKSRTLKWLACLVVLAVTLRIPVLMVNRIAWRTHPVTNKTSPYLAIVNKDYWYKIGDILNRVFVINVTYVTMVACVLILSFKLYQSSKARHSLSVKTPQSTGQSSDTPGAPTLTSRDLQVIKSVTLICTIFVVAQLPYVVSALVRLLSPENDGRVLLLLMFISINGTCSYLNASVNIFVYYNYNAKYRSMFRSLLWAPVDNVKKNYTEKPQH</sequence>
<evidence type="ECO:0000256" key="5">
    <source>
        <dbReference type="ARBA" id="ARBA00023136"/>
    </source>
</evidence>
<evidence type="ECO:0000256" key="8">
    <source>
        <dbReference type="SAM" id="Phobius"/>
    </source>
</evidence>
<dbReference type="Gene3D" id="1.20.1070.10">
    <property type="entry name" value="Rhodopsin 7-helix transmembrane proteins"/>
    <property type="match status" value="1"/>
</dbReference>